<dbReference type="Proteomes" id="UP001138802">
    <property type="component" value="Unassembled WGS sequence"/>
</dbReference>
<evidence type="ECO:0000313" key="2">
    <source>
        <dbReference type="Proteomes" id="UP001138802"/>
    </source>
</evidence>
<dbReference type="AlphaFoldDB" id="A0A9X1B9I0"/>
<dbReference type="RefSeq" id="WP_200387858.1">
    <property type="nucleotide sequence ID" value="NZ_NRSD01000009.1"/>
</dbReference>
<name>A0A9X1B9I0_9GAMM</name>
<dbReference type="SUPFAM" id="SSF46785">
    <property type="entry name" value="Winged helix' DNA-binding domain"/>
    <property type="match status" value="1"/>
</dbReference>
<dbReference type="EMBL" id="NRSD01000009">
    <property type="protein sequence ID" value="MBK1645051.1"/>
    <property type="molecule type" value="Genomic_DNA"/>
</dbReference>
<evidence type="ECO:0000313" key="1">
    <source>
        <dbReference type="EMBL" id="MBK1645051.1"/>
    </source>
</evidence>
<dbReference type="InterPro" id="IPR036388">
    <property type="entry name" value="WH-like_DNA-bd_sf"/>
</dbReference>
<reference evidence="1 2" key="1">
    <citation type="journal article" date="2020" name="Microorganisms">
        <title>Osmotic Adaptation and Compatible Solute Biosynthesis of Phototrophic Bacteria as Revealed from Genome Analyses.</title>
        <authorList>
            <person name="Imhoff J.F."/>
            <person name="Rahn T."/>
            <person name="Kunzel S."/>
            <person name="Keller A."/>
            <person name="Neulinger S.C."/>
        </authorList>
    </citation>
    <scope>NUCLEOTIDE SEQUENCE [LARGE SCALE GENOMIC DNA]</scope>
    <source>
        <strain evidence="1 2">DSM 21303</strain>
    </source>
</reference>
<keyword evidence="2" id="KW-1185">Reference proteome</keyword>
<dbReference type="Gene3D" id="1.10.10.10">
    <property type="entry name" value="Winged helix-like DNA-binding domain superfamily/Winged helix DNA-binding domain"/>
    <property type="match status" value="1"/>
</dbReference>
<dbReference type="InterPro" id="IPR036390">
    <property type="entry name" value="WH_DNA-bd_sf"/>
</dbReference>
<protein>
    <submittedName>
        <fullName evidence="1">Uncharacterized protein</fullName>
    </submittedName>
</protein>
<proteinExistence type="predicted"/>
<gene>
    <name evidence="1" type="ORF">CKO25_10380</name>
</gene>
<accession>A0A9X1B9I0</accession>
<organism evidence="1 2">
    <name type="scientific">Thiocapsa imhoffii</name>
    <dbReference type="NCBI Taxonomy" id="382777"/>
    <lineage>
        <taxon>Bacteria</taxon>
        <taxon>Pseudomonadati</taxon>
        <taxon>Pseudomonadota</taxon>
        <taxon>Gammaproteobacteria</taxon>
        <taxon>Chromatiales</taxon>
        <taxon>Chromatiaceae</taxon>
        <taxon>Thiocapsa</taxon>
    </lineage>
</organism>
<dbReference type="Pfam" id="PF25212">
    <property type="entry name" value="HVO_A0114"/>
    <property type="match status" value="1"/>
</dbReference>
<comment type="caution">
    <text evidence="1">The sequence shown here is derived from an EMBL/GenBank/DDBJ whole genome shotgun (WGS) entry which is preliminary data.</text>
</comment>
<sequence length="122" mass="13585">MPQRRLTITLSPHWQDLLRVQASAFGASGYRGETLNFESPTAFFSQLTELRWALLQLLIGAGELGLRETARRAGRDLKHVSEEVDALVNLGLLERTTRGGVCCPFSEIHVDLHLTQKTKQAA</sequence>